<sequence>MSGFYFSSIPKLKIRRRGEMDDIPPPLPVPSAASVPRVTVLQTPEIMVGSFSFISPAPEVTSGVSSASFPTGPMPSSEKSRQSGKRKADANSREKAFRTPVPPPAGSSCYSSGLSS</sequence>
<reference evidence="3" key="1">
    <citation type="submission" date="2024-07" db="EMBL/GenBank/DDBJ databases">
        <title>Two chromosome-level genome assemblies of Korean endemic species Abeliophyllum distichum and Forsythia ovata (Oleaceae).</title>
        <authorList>
            <person name="Jang H."/>
        </authorList>
    </citation>
    <scope>NUCLEOTIDE SEQUENCE [LARGE SCALE GENOMIC DNA]</scope>
</reference>
<gene>
    <name evidence="2" type="ORF">Fot_06319</name>
</gene>
<evidence type="ECO:0000256" key="1">
    <source>
        <dbReference type="SAM" id="MobiDB-lite"/>
    </source>
</evidence>
<dbReference type="Proteomes" id="UP001604277">
    <property type="component" value="Unassembled WGS sequence"/>
</dbReference>
<dbReference type="EMBL" id="JBFOLJ010000002">
    <property type="protein sequence ID" value="KAL2552700.1"/>
    <property type="molecule type" value="Genomic_DNA"/>
</dbReference>
<proteinExistence type="predicted"/>
<evidence type="ECO:0000313" key="2">
    <source>
        <dbReference type="EMBL" id="KAL2552700.1"/>
    </source>
</evidence>
<name>A0ABD1WTB3_9LAMI</name>
<feature type="compositionally biased region" description="Basic and acidic residues" evidence="1">
    <location>
        <begin position="78"/>
        <end position="97"/>
    </location>
</feature>
<dbReference type="AlphaFoldDB" id="A0ABD1WTB3"/>
<keyword evidence="3" id="KW-1185">Reference proteome</keyword>
<organism evidence="2 3">
    <name type="scientific">Forsythia ovata</name>
    <dbReference type="NCBI Taxonomy" id="205694"/>
    <lineage>
        <taxon>Eukaryota</taxon>
        <taxon>Viridiplantae</taxon>
        <taxon>Streptophyta</taxon>
        <taxon>Embryophyta</taxon>
        <taxon>Tracheophyta</taxon>
        <taxon>Spermatophyta</taxon>
        <taxon>Magnoliopsida</taxon>
        <taxon>eudicotyledons</taxon>
        <taxon>Gunneridae</taxon>
        <taxon>Pentapetalae</taxon>
        <taxon>asterids</taxon>
        <taxon>lamiids</taxon>
        <taxon>Lamiales</taxon>
        <taxon>Oleaceae</taxon>
        <taxon>Forsythieae</taxon>
        <taxon>Forsythia</taxon>
    </lineage>
</organism>
<accession>A0ABD1WTB3</accession>
<evidence type="ECO:0000313" key="3">
    <source>
        <dbReference type="Proteomes" id="UP001604277"/>
    </source>
</evidence>
<comment type="caution">
    <text evidence="2">The sequence shown here is derived from an EMBL/GenBank/DDBJ whole genome shotgun (WGS) entry which is preliminary data.</text>
</comment>
<protein>
    <submittedName>
        <fullName evidence="2">Uncharacterized protein</fullName>
    </submittedName>
</protein>
<feature type="compositionally biased region" description="Low complexity" evidence="1">
    <location>
        <begin position="107"/>
        <end position="116"/>
    </location>
</feature>
<feature type="region of interest" description="Disordered" evidence="1">
    <location>
        <begin position="59"/>
        <end position="116"/>
    </location>
</feature>